<sequence>MVAYFNASWIVDKYEIERLCYWQRLDCIVDGVLVDDLESPLWKIERLVNASGDVGSVSPITIVTAECSKMQRMQTAYYYHSPSVSYCISDFQLDLPVHLRYGAHGVPDIGPSPTLSLLSAAALCLIYLIVTIIYKIKSVSSEHRTQRLTESDKRFGGTFGEVSSQLSGFWWFSTNVTFIPHYLIACCTN</sequence>
<dbReference type="OMA" id="CAFHRTV"/>
<evidence type="ECO:0000256" key="1">
    <source>
        <dbReference type="SAM" id="Phobius"/>
    </source>
</evidence>
<dbReference type="AlphaFoldDB" id="C6LXT7"/>
<reference evidence="2 3" key="1">
    <citation type="journal article" date="2009" name="PLoS Pathog.">
        <title>Draft genome sequencing of giardia intestinalis assemblage B isolate GS: is human giardiasis caused by two different species?</title>
        <authorList>
            <person name="Franzen O."/>
            <person name="Jerlstrom-Hultqvist J."/>
            <person name="Castro E."/>
            <person name="Sherwood E."/>
            <person name="Ankarklev J."/>
            <person name="Reiner D.S."/>
            <person name="Palm D."/>
            <person name="Andersson J.O."/>
            <person name="Andersson B."/>
            <person name="Svard S.G."/>
        </authorList>
    </citation>
    <scope>NUCLEOTIDE SEQUENCE [LARGE SCALE GENOMIC DNA]</scope>
    <source>
        <strain evidence="3">ATCC 50581 / GS clone H7</strain>
    </source>
</reference>
<evidence type="ECO:0000313" key="3">
    <source>
        <dbReference type="Proteomes" id="UP000002488"/>
    </source>
</evidence>
<proteinExistence type="predicted"/>
<dbReference type="Proteomes" id="UP000002488">
    <property type="component" value="Unassembled WGS sequence"/>
</dbReference>
<keyword evidence="1" id="KW-0472">Membrane</keyword>
<gene>
    <name evidence="2" type="ORF">GL50581_3603</name>
</gene>
<feature type="transmembrane region" description="Helical" evidence="1">
    <location>
        <begin position="115"/>
        <end position="134"/>
    </location>
</feature>
<protein>
    <submittedName>
        <fullName evidence="2">Uncharacterized protein</fullName>
    </submittedName>
</protein>
<dbReference type="OrthoDB" id="10256640at2759"/>
<evidence type="ECO:0000313" key="2">
    <source>
        <dbReference type="EMBL" id="EES99162.1"/>
    </source>
</evidence>
<keyword evidence="1" id="KW-0812">Transmembrane</keyword>
<keyword evidence="1" id="KW-1133">Transmembrane helix</keyword>
<organism evidence="2 3">
    <name type="scientific">Giardia intestinalis (strain ATCC 50581 / GS clone H7)</name>
    <name type="common">Giardia lamblia</name>
    <dbReference type="NCBI Taxonomy" id="598745"/>
    <lineage>
        <taxon>Eukaryota</taxon>
        <taxon>Metamonada</taxon>
        <taxon>Diplomonadida</taxon>
        <taxon>Hexamitidae</taxon>
        <taxon>Giardiinae</taxon>
        <taxon>Giardia</taxon>
    </lineage>
</organism>
<dbReference type="EMBL" id="ACGJ01002897">
    <property type="protein sequence ID" value="EES99162.1"/>
    <property type="molecule type" value="Genomic_DNA"/>
</dbReference>
<name>C6LXT7_GIAIB</name>
<comment type="caution">
    <text evidence="2">The sequence shown here is derived from an EMBL/GenBank/DDBJ whole genome shotgun (WGS) entry which is preliminary data.</text>
</comment>
<dbReference type="VEuPathDB" id="GiardiaDB:GL50581_3603"/>
<accession>C6LXT7</accession>